<protein>
    <submittedName>
        <fullName evidence="1">Uncharacterized protein</fullName>
    </submittedName>
</protein>
<dbReference type="AlphaFoldDB" id="A0AAV2BJ85"/>
<dbReference type="Proteomes" id="UP001497382">
    <property type="component" value="Unassembled WGS sequence"/>
</dbReference>
<evidence type="ECO:0000313" key="1">
    <source>
        <dbReference type="EMBL" id="CAL1295694.1"/>
    </source>
</evidence>
<evidence type="ECO:0000313" key="2">
    <source>
        <dbReference type="Proteomes" id="UP001497382"/>
    </source>
</evidence>
<dbReference type="EMBL" id="CAXIEN010000377">
    <property type="protein sequence ID" value="CAL1295694.1"/>
    <property type="molecule type" value="Genomic_DNA"/>
</dbReference>
<keyword evidence="2" id="KW-1185">Reference proteome</keyword>
<name>A0AAV2BJ85_9ARAC</name>
<organism evidence="1 2">
    <name type="scientific">Larinioides sclopetarius</name>
    <dbReference type="NCBI Taxonomy" id="280406"/>
    <lineage>
        <taxon>Eukaryota</taxon>
        <taxon>Metazoa</taxon>
        <taxon>Ecdysozoa</taxon>
        <taxon>Arthropoda</taxon>
        <taxon>Chelicerata</taxon>
        <taxon>Arachnida</taxon>
        <taxon>Araneae</taxon>
        <taxon>Araneomorphae</taxon>
        <taxon>Entelegynae</taxon>
        <taxon>Araneoidea</taxon>
        <taxon>Araneidae</taxon>
        <taxon>Larinioides</taxon>
    </lineage>
</organism>
<reference evidence="1 2" key="1">
    <citation type="submission" date="2024-04" db="EMBL/GenBank/DDBJ databases">
        <authorList>
            <person name="Rising A."/>
            <person name="Reimegard J."/>
            <person name="Sonavane S."/>
            <person name="Akerstrom W."/>
            <person name="Nylinder S."/>
            <person name="Hedman E."/>
            <person name="Kallberg Y."/>
        </authorList>
    </citation>
    <scope>NUCLEOTIDE SEQUENCE [LARGE SCALE GENOMIC DNA]</scope>
</reference>
<comment type="caution">
    <text evidence="1">The sequence shown here is derived from an EMBL/GenBank/DDBJ whole genome shotgun (WGS) entry which is preliminary data.</text>
</comment>
<proteinExistence type="predicted"/>
<sequence>MYDHQVSNLKLWIPSSPFRSSLKVMEIISGASFPKTLSNGLDQVPTRNLLHELNQESLTSDNLSRNVPSSGLLHQQDQTTLEPMVSSSGKLPLDKAALTIPQIKDSGPTGFQQMILGLFYSRFANSLK</sequence>
<gene>
    <name evidence="1" type="ORF">LARSCL_LOCUS19418</name>
</gene>
<accession>A0AAV2BJ85</accession>